<dbReference type="PROSITE" id="PS51626">
    <property type="entry name" value="SAM_MT_TRM1"/>
    <property type="match status" value="1"/>
</dbReference>
<dbReference type="GO" id="GO:0046872">
    <property type="term" value="F:metal ion binding"/>
    <property type="evidence" value="ECO:0007669"/>
    <property type="project" value="UniProtKB-KW"/>
</dbReference>
<keyword evidence="1 8" id="KW-0820">tRNA-binding</keyword>
<dbReference type="AlphaFoldDB" id="A0A9Q4C6R9"/>
<proteinExistence type="inferred from homology"/>
<keyword evidence="8" id="KW-0862">Zinc</keyword>
<protein>
    <recommendedName>
        <fullName evidence="7 8">tRNA (guanine(26)-N(2))-dimethyltransferase</fullName>
        <ecNumber evidence="7 8">2.1.1.216</ecNumber>
    </recommendedName>
    <alternativeName>
        <fullName evidence="8">tRNA 2,2-dimethylguanosine-26 methyltransferase</fullName>
    </alternativeName>
    <alternativeName>
        <fullName evidence="8">tRNA(guanine-26,N(2)-N(2)) methyltransferase</fullName>
    </alternativeName>
    <alternativeName>
        <fullName evidence="8">tRNA(m(2,2)G26)dimethyltransferase</fullName>
    </alternativeName>
</protein>
<sequence length="362" mass="39276">MKTEGGARFETEGAFYNDRMEMNRDITVAALRAWKRNVDRDPPSYLDANAASGVRGIRAALTGYDATLADRSDEAVALARSNVEESGVGGQAEVVHEDGNVVMRRSRFDVVDIDPFGSPTQFVDAAFSATDSLACFTATDTAPLCGAHDSGVRRYSCVPLNTSYHAEMGLRVLIGALARTAARYDVAVTPVLSHSSDHYKRTYLAVEEGAKVSNEALEGVGFLSHCFECGARDVHEAVGAAVPATLKRDCTCGARRRVAGPLWIAPVCDTGFVDEVLDKLDDSMGTHDRATGMLRIVRDELDTPTHYDHHEVCKRAGATPSKLDELLERLRDEGYEATEAHYSGTAFKTDASHDELVRLVAD</sequence>
<dbReference type="InterPro" id="IPR002905">
    <property type="entry name" value="Trm1"/>
</dbReference>
<evidence type="ECO:0000313" key="10">
    <source>
        <dbReference type="EMBL" id="MCX2819444.1"/>
    </source>
</evidence>
<evidence type="ECO:0000256" key="8">
    <source>
        <dbReference type="HAMAP-Rule" id="MF_00290"/>
    </source>
</evidence>
<keyword evidence="6 8" id="KW-0694">RNA-binding</keyword>
<reference evidence="10" key="1">
    <citation type="submission" date="2022-09" db="EMBL/GenBank/DDBJ databases">
        <title>Haloadaptaus new haloarchaeum isolated from saline soil.</title>
        <authorList>
            <person name="Duran-Viseras A."/>
            <person name="Sanchez-Porro C."/>
            <person name="Ventosa A."/>
        </authorList>
    </citation>
    <scope>NUCLEOTIDE SEQUENCE</scope>
    <source>
        <strain evidence="10">F3-133</strain>
    </source>
</reference>
<dbReference type="Gene3D" id="3.30.56.70">
    <property type="entry name" value="N2,N2-dimethylguanosine tRNA methyltransferase, C-terminal domain"/>
    <property type="match status" value="1"/>
</dbReference>
<feature type="binding site" evidence="8">
    <location>
        <position position="98"/>
    </location>
    <ligand>
        <name>S-adenosyl-L-methionine</name>
        <dbReference type="ChEBI" id="CHEBI:59789"/>
    </ligand>
</feature>
<name>A0A9Q4C6R9_9EURY</name>
<feature type="binding site" evidence="8">
    <location>
        <position position="252"/>
    </location>
    <ligand>
        <name>Zn(2+)</name>
        <dbReference type="ChEBI" id="CHEBI:29105"/>
    </ligand>
</feature>
<dbReference type="PANTHER" id="PTHR10631">
    <property type="entry name" value="N 2 ,N 2 -DIMETHYLGUANOSINE TRNA METHYLTRANSFERASE"/>
    <property type="match status" value="1"/>
</dbReference>
<evidence type="ECO:0000256" key="3">
    <source>
        <dbReference type="ARBA" id="ARBA00022679"/>
    </source>
</evidence>
<comment type="function">
    <text evidence="8">Dimethylates a single guanine residue at position 26 of a number of tRNAs using S-adenosyl-L-methionine as donor of the methyl groups.</text>
</comment>
<dbReference type="EC" id="2.1.1.216" evidence="7 8"/>
<feature type="binding site" evidence="8">
    <location>
        <position position="70"/>
    </location>
    <ligand>
        <name>S-adenosyl-L-methionine</name>
        <dbReference type="ChEBI" id="CHEBI:59789"/>
    </ligand>
</feature>
<feature type="binding site" evidence="8">
    <location>
        <position position="229"/>
    </location>
    <ligand>
        <name>Zn(2+)</name>
        <dbReference type="ChEBI" id="CHEBI:29105"/>
    </ligand>
</feature>
<evidence type="ECO:0000256" key="7">
    <source>
        <dbReference type="ARBA" id="ARBA00039099"/>
    </source>
</evidence>
<dbReference type="SUPFAM" id="SSF53335">
    <property type="entry name" value="S-adenosyl-L-methionine-dependent methyltransferases"/>
    <property type="match status" value="1"/>
</dbReference>
<dbReference type="EMBL" id="RKLV01000008">
    <property type="protein sequence ID" value="MCX2819444.1"/>
    <property type="molecule type" value="Genomic_DNA"/>
</dbReference>
<dbReference type="PANTHER" id="PTHR10631:SF3">
    <property type="entry name" value="TRNA (GUANINE(26)-N(2))-DIMETHYLTRANSFERASE"/>
    <property type="match status" value="1"/>
</dbReference>
<feature type="binding site" evidence="8">
    <location>
        <position position="55"/>
    </location>
    <ligand>
        <name>S-adenosyl-L-methionine</name>
        <dbReference type="ChEBI" id="CHEBI:59789"/>
    </ligand>
</feature>
<keyword evidence="11" id="KW-1185">Reference proteome</keyword>
<evidence type="ECO:0000256" key="1">
    <source>
        <dbReference type="ARBA" id="ARBA00022555"/>
    </source>
</evidence>
<feature type="binding site" evidence="8">
    <location>
        <position position="24"/>
    </location>
    <ligand>
        <name>S-adenosyl-L-methionine</name>
        <dbReference type="ChEBI" id="CHEBI:59789"/>
    </ligand>
</feature>
<dbReference type="GO" id="GO:0002940">
    <property type="term" value="P:tRNA N2-guanine methylation"/>
    <property type="evidence" value="ECO:0007669"/>
    <property type="project" value="TreeGrafter"/>
</dbReference>
<comment type="catalytic activity">
    <reaction evidence="8">
        <text>guanosine(26) in tRNA + 2 S-adenosyl-L-methionine = N(2)-dimethylguanosine(26) in tRNA + 2 S-adenosyl-L-homocysteine + 2 H(+)</text>
        <dbReference type="Rhea" id="RHEA:43140"/>
        <dbReference type="Rhea" id="RHEA-COMP:10359"/>
        <dbReference type="Rhea" id="RHEA-COMP:10360"/>
        <dbReference type="ChEBI" id="CHEBI:15378"/>
        <dbReference type="ChEBI" id="CHEBI:57856"/>
        <dbReference type="ChEBI" id="CHEBI:59789"/>
        <dbReference type="ChEBI" id="CHEBI:74269"/>
        <dbReference type="ChEBI" id="CHEBI:74513"/>
        <dbReference type="EC" id="2.1.1.216"/>
    </reaction>
</comment>
<dbReference type="InterPro" id="IPR022923">
    <property type="entry name" value="TRM1_arc_bac"/>
</dbReference>
<evidence type="ECO:0000256" key="4">
    <source>
        <dbReference type="ARBA" id="ARBA00022691"/>
    </source>
</evidence>
<keyword evidence="8" id="KW-0479">Metal-binding</keyword>
<feature type="binding site" evidence="8">
    <location>
        <position position="250"/>
    </location>
    <ligand>
        <name>Zn(2+)</name>
        <dbReference type="ChEBI" id="CHEBI:29105"/>
    </ligand>
</feature>
<dbReference type="Proteomes" id="UP001149411">
    <property type="component" value="Unassembled WGS sequence"/>
</dbReference>
<keyword evidence="5 8" id="KW-0819">tRNA processing</keyword>
<evidence type="ECO:0000256" key="2">
    <source>
        <dbReference type="ARBA" id="ARBA00022603"/>
    </source>
</evidence>
<keyword evidence="2 8" id="KW-0489">Methyltransferase</keyword>
<dbReference type="InterPro" id="IPR042296">
    <property type="entry name" value="tRNA_met_Trm1_C"/>
</dbReference>
<dbReference type="GO" id="GO:0160104">
    <property type="term" value="F:tRNA (guanine(26)-N2)-dimethyltransferase activity"/>
    <property type="evidence" value="ECO:0007669"/>
    <property type="project" value="UniProtKB-UniRule"/>
</dbReference>
<keyword evidence="3 8" id="KW-0808">Transferase</keyword>
<gene>
    <name evidence="8" type="primary">trm1</name>
    <name evidence="10" type="ORF">EGH25_08785</name>
</gene>
<evidence type="ECO:0000313" key="11">
    <source>
        <dbReference type="Proteomes" id="UP001149411"/>
    </source>
</evidence>
<dbReference type="InterPro" id="IPR029063">
    <property type="entry name" value="SAM-dependent_MTases_sf"/>
</dbReference>
<feature type="binding site" evidence="8">
    <location>
        <position position="226"/>
    </location>
    <ligand>
        <name>Zn(2+)</name>
        <dbReference type="ChEBI" id="CHEBI:29105"/>
    </ligand>
</feature>
<evidence type="ECO:0000256" key="9">
    <source>
        <dbReference type="PROSITE-ProRule" id="PRU00958"/>
    </source>
</evidence>
<comment type="similarity">
    <text evidence="8 9">Belongs to the class I-like SAM-binding methyltransferase superfamily. Trm1 family.</text>
</comment>
<keyword evidence="4 8" id="KW-0949">S-adenosyl-L-methionine</keyword>
<accession>A0A9Q4C6R9</accession>
<dbReference type="Gene3D" id="3.40.50.150">
    <property type="entry name" value="Vaccinia Virus protein VP39"/>
    <property type="match status" value="1"/>
</dbReference>
<comment type="caution">
    <text evidence="8">Lacks conserved residue(s) required for the propagation of feature annotation.</text>
</comment>
<dbReference type="NCBIfam" id="TIGR00308">
    <property type="entry name" value="TRM1"/>
    <property type="match status" value="1"/>
</dbReference>
<dbReference type="Pfam" id="PF02005">
    <property type="entry name" value="TRM"/>
    <property type="match status" value="1"/>
</dbReference>
<dbReference type="GO" id="GO:0000049">
    <property type="term" value="F:tRNA binding"/>
    <property type="evidence" value="ECO:0007669"/>
    <property type="project" value="UniProtKB-UniRule"/>
</dbReference>
<evidence type="ECO:0000256" key="5">
    <source>
        <dbReference type="ARBA" id="ARBA00022694"/>
    </source>
</evidence>
<evidence type="ECO:0000256" key="6">
    <source>
        <dbReference type="ARBA" id="ARBA00022884"/>
    </source>
</evidence>
<organism evidence="10 11">
    <name type="scientific">Halorutilus salinus</name>
    <dbReference type="NCBI Taxonomy" id="2487751"/>
    <lineage>
        <taxon>Archaea</taxon>
        <taxon>Methanobacteriati</taxon>
        <taxon>Methanobacteriota</taxon>
        <taxon>Stenosarchaea group</taxon>
        <taxon>Halobacteria</taxon>
        <taxon>Halorutilales</taxon>
        <taxon>Halorutilaceae</taxon>
        <taxon>Halorutilus</taxon>
    </lineage>
</organism>
<dbReference type="RefSeq" id="WP_266087706.1">
    <property type="nucleotide sequence ID" value="NZ_RKLV01000008.1"/>
</dbReference>
<comment type="caution">
    <text evidence="10">The sequence shown here is derived from an EMBL/GenBank/DDBJ whole genome shotgun (WGS) entry which is preliminary data.</text>
</comment>
<dbReference type="HAMAP" id="MF_00290">
    <property type="entry name" value="tRNA_dimethyltr_TRM1"/>
    <property type="match status" value="1"/>
</dbReference>